<reference evidence="2 3" key="1">
    <citation type="journal article" date="2017" name="Curr. Biol.">
        <title>Genome architecture and evolution of a unichromosomal asexual nematode.</title>
        <authorList>
            <person name="Fradin H."/>
            <person name="Zegar C."/>
            <person name="Gutwein M."/>
            <person name="Lucas J."/>
            <person name="Kovtun M."/>
            <person name="Corcoran D."/>
            <person name="Baugh L.R."/>
            <person name="Kiontke K."/>
            <person name="Gunsalus K."/>
            <person name="Fitch D.H."/>
            <person name="Piano F."/>
        </authorList>
    </citation>
    <scope>NUCLEOTIDE SEQUENCE [LARGE SCALE GENOMIC DNA]</scope>
    <source>
        <strain evidence="2">PF1309</strain>
    </source>
</reference>
<feature type="region of interest" description="Disordered" evidence="1">
    <location>
        <begin position="55"/>
        <end position="82"/>
    </location>
</feature>
<accession>A0A2A2KPJ5</accession>
<protein>
    <submittedName>
        <fullName evidence="2">Uncharacterized protein</fullName>
    </submittedName>
</protein>
<dbReference type="Proteomes" id="UP000218231">
    <property type="component" value="Unassembled WGS sequence"/>
</dbReference>
<name>A0A2A2KPJ5_9BILA</name>
<gene>
    <name evidence="2" type="ORF">WR25_11691</name>
</gene>
<organism evidence="2 3">
    <name type="scientific">Diploscapter pachys</name>
    <dbReference type="NCBI Taxonomy" id="2018661"/>
    <lineage>
        <taxon>Eukaryota</taxon>
        <taxon>Metazoa</taxon>
        <taxon>Ecdysozoa</taxon>
        <taxon>Nematoda</taxon>
        <taxon>Chromadorea</taxon>
        <taxon>Rhabditida</taxon>
        <taxon>Rhabditina</taxon>
        <taxon>Rhabditomorpha</taxon>
        <taxon>Rhabditoidea</taxon>
        <taxon>Rhabditidae</taxon>
        <taxon>Diploscapter</taxon>
    </lineage>
</organism>
<feature type="compositionally biased region" description="Polar residues" evidence="1">
    <location>
        <begin position="156"/>
        <end position="165"/>
    </location>
</feature>
<comment type="caution">
    <text evidence="2">The sequence shown here is derived from an EMBL/GenBank/DDBJ whole genome shotgun (WGS) entry which is preliminary data.</text>
</comment>
<dbReference type="AlphaFoldDB" id="A0A2A2KPJ5"/>
<evidence type="ECO:0000256" key="1">
    <source>
        <dbReference type="SAM" id="MobiDB-lite"/>
    </source>
</evidence>
<feature type="region of interest" description="Disordered" evidence="1">
    <location>
        <begin position="1"/>
        <end position="31"/>
    </location>
</feature>
<sequence length="300" mass="33400">MRRVPSSAPPTPLNSSASVYNNSTEEQIPLDTTIPFNRQNGMVYEQKTAMTSAPLQNENGQHGSNGNRANTPIPHSSSQSNFHVSFKKIPSAPLQTNKNSALINGNANRQLTRVATVVPKARLQRTNKSQVHDYPPSPLHSDMSYHGKVFDKISSAKKQQQQLSRIKTRSESDSDRDRHSNKAADKQLTPMPEETATPSPSSTRSAPEMPFPTKPDLTVEIPPRPNFLEFDRANSVGDHSSASQNVVLSAEDSTLQNLMELVQEQFTSLISERLVDLTLQQTRLGTFQSRQFRHHLWSHG</sequence>
<feature type="compositionally biased region" description="Basic and acidic residues" evidence="1">
    <location>
        <begin position="168"/>
        <end position="185"/>
    </location>
</feature>
<evidence type="ECO:0000313" key="2">
    <source>
        <dbReference type="EMBL" id="PAV75737.1"/>
    </source>
</evidence>
<dbReference type="EMBL" id="LIAE01008038">
    <property type="protein sequence ID" value="PAV75737.1"/>
    <property type="molecule type" value="Genomic_DNA"/>
</dbReference>
<evidence type="ECO:0000313" key="3">
    <source>
        <dbReference type="Proteomes" id="UP000218231"/>
    </source>
</evidence>
<feature type="compositionally biased region" description="Polar residues" evidence="1">
    <location>
        <begin position="13"/>
        <end position="26"/>
    </location>
</feature>
<proteinExistence type="predicted"/>
<feature type="region of interest" description="Disordered" evidence="1">
    <location>
        <begin position="119"/>
        <end position="219"/>
    </location>
</feature>
<keyword evidence="3" id="KW-1185">Reference proteome</keyword>
<feature type="compositionally biased region" description="Low complexity" evidence="1">
    <location>
        <begin position="189"/>
        <end position="208"/>
    </location>
</feature>